<reference evidence="1 2" key="1">
    <citation type="submission" date="2024-09" db="EMBL/GenBank/DDBJ databases">
        <title>Rethinking Asexuality: The Enigmatic Case of Functional Sexual Genes in Lepraria (Stereocaulaceae).</title>
        <authorList>
            <person name="Doellman M."/>
            <person name="Sun Y."/>
            <person name="Barcenas-Pena A."/>
            <person name="Lumbsch H.T."/>
            <person name="Grewe F."/>
        </authorList>
    </citation>
    <scope>NUCLEOTIDE SEQUENCE [LARGE SCALE GENOMIC DNA]</scope>
    <source>
        <strain evidence="1 2">Grewe 0041</strain>
    </source>
</reference>
<protein>
    <submittedName>
        <fullName evidence="1">Uncharacterized protein</fullName>
    </submittedName>
</protein>
<keyword evidence="2" id="KW-1185">Reference proteome</keyword>
<name>A0ABR4B5Q4_9LECA</name>
<proteinExistence type="predicted"/>
<evidence type="ECO:0000313" key="2">
    <source>
        <dbReference type="Proteomes" id="UP001590951"/>
    </source>
</evidence>
<gene>
    <name evidence="1" type="ORF">ABVK25_006968</name>
</gene>
<comment type="caution">
    <text evidence="1">The sequence shown here is derived from an EMBL/GenBank/DDBJ whole genome shotgun (WGS) entry which is preliminary data.</text>
</comment>
<dbReference type="EMBL" id="JBHFEH010000025">
    <property type="protein sequence ID" value="KAL2052728.1"/>
    <property type="molecule type" value="Genomic_DNA"/>
</dbReference>
<dbReference type="Proteomes" id="UP001590951">
    <property type="component" value="Unassembled WGS sequence"/>
</dbReference>
<accession>A0ABR4B5Q4</accession>
<organism evidence="1 2">
    <name type="scientific">Lepraria finkii</name>
    <dbReference type="NCBI Taxonomy" id="1340010"/>
    <lineage>
        <taxon>Eukaryota</taxon>
        <taxon>Fungi</taxon>
        <taxon>Dikarya</taxon>
        <taxon>Ascomycota</taxon>
        <taxon>Pezizomycotina</taxon>
        <taxon>Lecanoromycetes</taxon>
        <taxon>OSLEUM clade</taxon>
        <taxon>Lecanoromycetidae</taxon>
        <taxon>Lecanorales</taxon>
        <taxon>Lecanorineae</taxon>
        <taxon>Stereocaulaceae</taxon>
        <taxon>Lepraria</taxon>
    </lineage>
</organism>
<sequence>MADVSEVLSEELQTAMRLLGAKRAEDLNTQHINTRALEQLTYDGPAGLEKVGIWVPSKL</sequence>
<evidence type="ECO:0000313" key="1">
    <source>
        <dbReference type="EMBL" id="KAL2052728.1"/>
    </source>
</evidence>